<protein>
    <submittedName>
        <fullName evidence="4">M23 family metallopeptidase</fullName>
    </submittedName>
</protein>
<dbReference type="PANTHER" id="PTHR21666:SF263">
    <property type="entry name" value="MUREIN HYDROLASE ACTIVATOR NLPD"/>
    <property type="match status" value="1"/>
</dbReference>
<dbReference type="InterPro" id="IPR018392">
    <property type="entry name" value="LysM"/>
</dbReference>
<dbReference type="EMBL" id="JANWOI010000002">
    <property type="protein sequence ID" value="MDA5193326.1"/>
    <property type="molecule type" value="Genomic_DNA"/>
</dbReference>
<dbReference type="GO" id="GO:0004222">
    <property type="term" value="F:metalloendopeptidase activity"/>
    <property type="evidence" value="ECO:0007669"/>
    <property type="project" value="TreeGrafter"/>
</dbReference>
<sequence length="321" mass="33759">MLVTLLSGCGSGGPDRDGRTSWDVRNSPVPVPFPKPRPQTTRASTVTSVAAVPSATPSNLVTVAAGDTLFAISRRNKADLQAIIRANGLEPPYTLIVGQRLRIPAETVHIVQKGETGYGISRTYGVDLATLAQVNGLKSPYQVNLGQRLVLPGAQPQAPVVQAVTALPPQRTVVVADPAVALPTPATTAAIMPALPTSGFDWPARGRILSSYGPKPHGLHNDGINIERPAGSLFKAADAGVVVYAGSDIKAYGNLILLRHGDGWITAYAHAEELLVKRGDTITRGQPLGRIGATGNVTTPQLHFEIRQGRRTIDPASQLPG</sequence>
<name>A0A9X3TWN9_9PROT</name>
<evidence type="ECO:0000313" key="5">
    <source>
        <dbReference type="Proteomes" id="UP001141619"/>
    </source>
</evidence>
<evidence type="ECO:0000256" key="1">
    <source>
        <dbReference type="ARBA" id="ARBA00038420"/>
    </source>
</evidence>
<evidence type="ECO:0000256" key="2">
    <source>
        <dbReference type="SAM" id="MobiDB-lite"/>
    </source>
</evidence>
<dbReference type="Gene3D" id="3.10.350.10">
    <property type="entry name" value="LysM domain"/>
    <property type="match status" value="2"/>
</dbReference>
<dbReference type="Pfam" id="PF01476">
    <property type="entry name" value="LysM"/>
    <property type="match status" value="2"/>
</dbReference>
<comment type="caution">
    <text evidence="4">The sequence shown here is derived from an EMBL/GenBank/DDBJ whole genome shotgun (WGS) entry which is preliminary data.</text>
</comment>
<dbReference type="PROSITE" id="PS51782">
    <property type="entry name" value="LYSM"/>
    <property type="match status" value="2"/>
</dbReference>
<dbReference type="SUPFAM" id="SSF51261">
    <property type="entry name" value="Duplicated hybrid motif"/>
    <property type="match status" value="1"/>
</dbReference>
<dbReference type="Proteomes" id="UP001141619">
    <property type="component" value="Unassembled WGS sequence"/>
</dbReference>
<gene>
    <name evidence="4" type="ORF">NYP16_05070</name>
</gene>
<dbReference type="Pfam" id="PF01551">
    <property type="entry name" value="Peptidase_M23"/>
    <property type="match status" value="1"/>
</dbReference>
<proteinExistence type="inferred from homology"/>
<feature type="domain" description="LysM" evidence="3">
    <location>
        <begin position="107"/>
        <end position="151"/>
    </location>
</feature>
<dbReference type="CDD" id="cd12797">
    <property type="entry name" value="M23_peptidase"/>
    <property type="match status" value="1"/>
</dbReference>
<dbReference type="InterPro" id="IPR050570">
    <property type="entry name" value="Cell_wall_metabolism_enzyme"/>
</dbReference>
<dbReference type="InterPro" id="IPR036779">
    <property type="entry name" value="LysM_dom_sf"/>
</dbReference>
<evidence type="ECO:0000259" key="3">
    <source>
        <dbReference type="PROSITE" id="PS51782"/>
    </source>
</evidence>
<comment type="similarity">
    <text evidence="1">Belongs to the E.coli NlpD/Haemophilus LppB family.</text>
</comment>
<feature type="domain" description="LysM" evidence="3">
    <location>
        <begin position="59"/>
        <end position="103"/>
    </location>
</feature>
<dbReference type="CDD" id="cd00118">
    <property type="entry name" value="LysM"/>
    <property type="match status" value="2"/>
</dbReference>
<feature type="region of interest" description="Disordered" evidence="2">
    <location>
        <begin position="1"/>
        <end position="42"/>
    </location>
</feature>
<organism evidence="4 5">
    <name type="scientific">Govanella unica</name>
    <dbReference type="NCBI Taxonomy" id="2975056"/>
    <lineage>
        <taxon>Bacteria</taxon>
        <taxon>Pseudomonadati</taxon>
        <taxon>Pseudomonadota</taxon>
        <taxon>Alphaproteobacteria</taxon>
        <taxon>Emcibacterales</taxon>
        <taxon>Govanellaceae</taxon>
        <taxon>Govanella</taxon>
    </lineage>
</organism>
<dbReference type="PANTHER" id="PTHR21666">
    <property type="entry name" value="PEPTIDASE-RELATED"/>
    <property type="match status" value="1"/>
</dbReference>
<keyword evidence="5" id="KW-1185">Reference proteome</keyword>
<dbReference type="Gene3D" id="2.70.70.10">
    <property type="entry name" value="Glucose Permease (Domain IIA)"/>
    <property type="match status" value="1"/>
</dbReference>
<dbReference type="RefSeq" id="WP_274943029.1">
    <property type="nucleotide sequence ID" value="NZ_JANWOI010000002.1"/>
</dbReference>
<evidence type="ECO:0000313" key="4">
    <source>
        <dbReference type="EMBL" id="MDA5193326.1"/>
    </source>
</evidence>
<dbReference type="InterPro" id="IPR011055">
    <property type="entry name" value="Dup_hybrid_motif"/>
</dbReference>
<dbReference type="SMART" id="SM00257">
    <property type="entry name" value="LysM"/>
    <property type="match status" value="2"/>
</dbReference>
<reference evidence="4" key="2">
    <citation type="journal article" date="2023" name="Syst. Appl. Microbiol.">
        <title>Govania unica gen. nov., sp. nov., a rare biosphere bacterium that represents a novel family in the class Alphaproteobacteria.</title>
        <authorList>
            <person name="Vandamme P."/>
            <person name="Peeters C."/>
            <person name="Hettiarachchi A."/>
            <person name="Cnockaert M."/>
            <person name="Carlier A."/>
        </authorList>
    </citation>
    <scope>NUCLEOTIDE SEQUENCE</scope>
    <source>
        <strain evidence="4">LMG 31809</strain>
    </source>
</reference>
<dbReference type="AlphaFoldDB" id="A0A9X3TWN9"/>
<accession>A0A9X3TWN9</accession>
<dbReference type="InterPro" id="IPR016047">
    <property type="entry name" value="M23ase_b-sheet_dom"/>
</dbReference>
<reference evidence="4" key="1">
    <citation type="submission" date="2022-08" db="EMBL/GenBank/DDBJ databases">
        <authorList>
            <person name="Vandamme P."/>
            <person name="Hettiarachchi A."/>
            <person name="Peeters C."/>
            <person name="Cnockaert M."/>
            <person name="Carlier A."/>
        </authorList>
    </citation>
    <scope>NUCLEOTIDE SEQUENCE</scope>
    <source>
        <strain evidence="4">LMG 31809</strain>
    </source>
</reference>